<dbReference type="EMBL" id="JAJFNJ020000001">
    <property type="protein sequence ID" value="MEC3886181.1"/>
    <property type="molecule type" value="Genomic_DNA"/>
</dbReference>
<dbReference type="InterPro" id="IPR051162">
    <property type="entry name" value="T4SS_component"/>
</dbReference>
<sequence>MAVEARDIKNDKALKFRKEPSAAKYIPYSYHVTDHVISTAAGEYLSVFKVRGRTHSCASNADLVNWHRDLNQMLKSIGNEHVKFWTHLHHRRVHNYPKSDFPSSFARMFDENYGKSFANVPLMVNDLYLTVLYNPVGDTTQKMLAKFERPTADALRELQADALASLEEITDQLMGSMRPYGIERLGIYYRDEHGAIVGQDDPDLTDVDDTDDGDLLADVGVELIKAEVPEAKHQYAFSTALEWLGFLVNGTWEPVPVCRDRIRTYLMHTRPISSFWGDVLQLRNSDRVFYTAGIEVRDYDESTEPGQLNTLMEADFEFVMTQSFCCMSMQAARTFLTNQQKSMLETRDPSQTQIQGITAARDDVVSRRFIMGWHHATLHVYGDSAKEVQQSARKARVLMNQCALVTSPVGLASEAAYYAMLPGNQAFIPRPAPINSWNFICFASFHNFMTGKPKDNPWGDPVMLLKTVAGTPLFFNFHMTPEDEDSTGKRPPGSTLVLGRIGSGKTTVLDALLTEATKFRPRMFIWDKDQGMYPMVKSLGGRYTTLRESEPSGFQPLQMQPSKRNIAFVKRLIRVLAETSFGGAIDHGDLEAVSAAVEAVMGADSLIPMELRNMTTLVQQLPNPYQTGTADRPTLAALLKPWTRDGEQHGWLFDNDHDLVDVTTHDINAFDITEFIVGKDQPQPPARTPMLLYLLYRVRESIDGTRRCIQVFDEFAQYLDDPTMDLEVKRGVKTDRKKDCLYIFSTQEPNDALESRIGKTIMQAVVTKILLENPDADPDDYIKGLKLTPSEYQALVTIPENSRQFLVKQGSQSTLAQMKLVGMDREISVLSGTPDNAERLRRIIEKEGTDDPDIWLPKYWDAVLGAKALAAKRE</sequence>
<protein>
    <submittedName>
        <fullName evidence="5">VirB4 family type IV secretion/conjugal transfer ATPase</fullName>
    </submittedName>
</protein>
<evidence type="ECO:0000256" key="2">
    <source>
        <dbReference type="ARBA" id="ARBA00022741"/>
    </source>
</evidence>
<feature type="domain" description="CagE TrbE VirB component of type IV transporter system central" evidence="4">
    <location>
        <begin position="232"/>
        <end position="430"/>
    </location>
</feature>
<dbReference type="AlphaFoldDB" id="A0AAJ2WZ62"/>
<gene>
    <name evidence="5" type="ORF">LLE72_000055</name>
</gene>
<dbReference type="Pfam" id="PF03135">
    <property type="entry name" value="CagE_TrbE_VirB"/>
    <property type="match status" value="1"/>
</dbReference>
<dbReference type="GO" id="GO:0005524">
    <property type="term" value="F:ATP binding"/>
    <property type="evidence" value="ECO:0007669"/>
    <property type="project" value="UniProtKB-KW"/>
</dbReference>
<evidence type="ECO:0000256" key="1">
    <source>
        <dbReference type="ARBA" id="ARBA00006512"/>
    </source>
</evidence>
<name>A0AAJ2WZ62_XANCA</name>
<dbReference type="InterPro" id="IPR018145">
    <property type="entry name" value="CagE_TrbE_VirB_cntrl_dom"/>
</dbReference>
<accession>A0AAJ2WZ62</accession>
<dbReference type="SUPFAM" id="SSF52540">
    <property type="entry name" value="P-loop containing nucleoside triphosphate hydrolases"/>
    <property type="match status" value="1"/>
</dbReference>
<dbReference type="Gene3D" id="3.40.50.300">
    <property type="entry name" value="P-loop containing nucleotide triphosphate hydrolases"/>
    <property type="match status" value="1"/>
</dbReference>
<evidence type="ECO:0000259" key="4">
    <source>
        <dbReference type="Pfam" id="PF03135"/>
    </source>
</evidence>
<evidence type="ECO:0000313" key="6">
    <source>
        <dbReference type="Proteomes" id="UP001297361"/>
    </source>
</evidence>
<comment type="caution">
    <text evidence="5">The sequence shown here is derived from an EMBL/GenBank/DDBJ whole genome shotgun (WGS) entry which is preliminary data.</text>
</comment>
<reference evidence="5" key="2">
    <citation type="submission" date="2024-01" db="EMBL/GenBank/DDBJ databases">
        <title>Long-read genome sequencing of X. campestris pv. papavericola.</title>
        <authorList>
            <person name="Hussain R.M.F."/>
            <person name="Greer S."/>
            <person name="Harrison J."/>
            <person name="Grant M."/>
            <person name="Vicente J."/>
            <person name="Studholme D.J."/>
        </authorList>
    </citation>
    <scope>NUCLEOTIDE SEQUENCE</scope>
    <source>
        <strain evidence="5">NCPPB 2970</strain>
        <plasmid evidence="5">pNCPPB2970.46</plasmid>
    </source>
</reference>
<keyword evidence="5" id="KW-0614">Plasmid</keyword>
<dbReference type="Proteomes" id="UP001297361">
    <property type="component" value="Unassembled WGS sequence"/>
</dbReference>
<proteinExistence type="inferred from homology"/>
<evidence type="ECO:0000313" key="5">
    <source>
        <dbReference type="EMBL" id="MEC3886181.1"/>
    </source>
</evidence>
<dbReference type="Gene3D" id="1.10.8.730">
    <property type="match status" value="1"/>
</dbReference>
<keyword evidence="3" id="KW-0067">ATP-binding</keyword>
<dbReference type="PANTHER" id="PTHR30121:SF12">
    <property type="entry name" value="TYPE IV SECRETION SYSTEM PROTEIN CAGE"/>
    <property type="match status" value="1"/>
</dbReference>
<dbReference type="RefSeq" id="WP_228427267.1">
    <property type="nucleotide sequence ID" value="NZ_JAJFNJ020000001.1"/>
</dbReference>
<evidence type="ECO:0000256" key="3">
    <source>
        <dbReference type="ARBA" id="ARBA00022840"/>
    </source>
</evidence>
<geneLocation type="plasmid" evidence="5">
    <name>pNCPPB2970.46</name>
</geneLocation>
<reference evidence="5" key="1">
    <citation type="submission" date="2021-10" db="EMBL/GenBank/DDBJ databases">
        <authorList>
            <person name="Hussein R."/>
            <person name="Harrison J."/>
            <person name="Studholme D.J."/>
            <person name="Vicente J."/>
            <person name="Grant M."/>
        </authorList>
    </citation>
    <scope>NUCLEOTIDE SEQUENCE</scope>
    <source>
        <strain evidence="5">NCPPB 2970</strain>
        <plasmid evidence="5">pNCPPB2970.46</plasmid>
    </source>
</reference>
<organism evidence="5 6">
    <name type="scientific">Xanthomonas campestris pv. papavericola</name>
    <dbReference type="NCBI Taxonomy" id="487881"/>
    <lineage>
        <taxon>Bacteria</taxon>
        <taxon>Pseudomonadati</taxon>
        <taxon>Pseudomonadota</taxon>
        <taxon>Gammaproteobacteria</taxon>
        <taxon>Lysobacterales</taxon>
        <taxon>Lysobacteraceae</taxon>
        <taxon>Xanthomonas</taxon>
    </lineage>
</organism>
<keyword evidence="2" id="KW-0547">Nucleotide-binding</keyword>
<comment type="similarity">
    <text evidence="1">Belongs to the TrbE/VirB4 family.</text>
</comment>
<dbReference type="InterPro" id="IPR027417">
    <property type="entry name" value="P-loop_NTPase"/>
</dbReference>
<dbReference type="PANTHER" id="PTHR30121">
    <property type="entry name" value="UNCHARACTERIZED PROTEIN YJGR-RELATED"/>
    <property type="match status" value="1"/>
</dbReference>